<dbReference type="InterPro" id="IPR047690">
    <property type="entry name" value="IPExxxVDY_fam"/>
</dbReference>
<evidence type="ECO:0000313" key="2">
    <source>
        <dbReference type="Proteomes" id="UP001180481"/>
    </source>
</evidence>
<proteinExistence type="predicted"/>
<reference evidence="1" key="1">
    <citation type="submission" date="2023-09" db="EMBL/GenBank/DDBJ databases">
        <title>Flavobacterium sp. 20NA77.7 isolated from freshwater.</title>
        <authorList>
            <person name="Le V."/>
            <person name="Ko S.-R."/>
            <person name="Ahn C.-Y."/>
            <person name="Oh H.-M."/>
        </authorList>
    </citation>
    <scope>NUCLEOTIDE SEQUENCE</scope>
    <source>
        <strain evidence="1">20NA77.7</strain>
    </source>
</reference>
<name>A0ABY9R9L3_9FLAO</name>
<evidence type="ECO:0000313" key="1">
    <source>
        <dbReference type="EMBL" id="WMW77931.1"/>
    </source>
</evidence>
<dbReference type="EMBL" id="CP133721">
    <property type="protein sequence ID" value="WMW77931.1"/>
    <property type="molecule type" value="Genomic_DNA"/>
</dbReference>
<gene>
    <name evidence="1" type="ORF">RF683_00370</name>
</gene>
<keyword evidence="2" id="KW-1185">Reference proteome</keyword>
<dbReference type="Proteomes" id="UP001180481">
    <property type="component" value="Chromosome"/>
</dbReference>
<sequence>MANLKLTIDDFYSSDFELIAIHTSLEDYKLAFHINKTLELSLSKSQKEISIKSNEGIGVFSWFCYDDSKHDLEWNLLANKTAVASEQLNIGLFNETAFALQMHLIPELKKADYLLKIENLDYRFDTKKVIRKISEINQISTTYIVDAENIKSINNLIF</sequence>
<dbReference type="NCBIfam" id="NF033205">
    <property type="entry name" value="IPExxxVDY"/>
    <property type="match status" value="1"/>
</dbReference>
<protein>
    <submittedName>
        <fullName evidence="1">IPExxxVDY family protein</fullName>
    </submittedName>
</protein>
<dbReference type="RefSeq" id="WP_309532260.1">
    <property type="nucleotide sequence ID" value="NZ_CP133721.1"/>
</dbReference>
<accession>A0ABY9R9L3</accession>
<organism evidence="1 2">
    <name type="scientific">Flavobacterium nakdongensis</name>
    <dbReference type="NCBI Taxonomy" id="3073563"/>
    <lineage>
        <taxon>Bacteria</taxon>
        <taxon>Pseudomonadati</taxon>
        <taxon>Bacteroidota</taxon>
        <taxon>Flavobacteriia</taxon>
        <taxon>Flavobacteriales</taxon>
        <taxon>Flavobacteriaceae</taxon>
        <taxon>Flavobacterium</taxon>
    </lineage>
</organism>